<feature type="active site" evidence="1">
    <location>
        <position position="197"/>
    </location>
</feature>
<dbReference type="PANTHER" id="PTHR13504:SF38">
    <property type="entry name" value="FIDO DOMAIN-CONTAINING PROTEIN"/>
    <property type="match status" value="1"/>
</dbReference>
<dbReference type="PANTHER" id="PTHR13504">
    <property type="entry name" value="FIDO DOMAIN-CONTAINING PROTEIN DDB_G0283145"/>
    <property type="match status" value="1"/>
</dbReference>
<dbReference type="SUPFAM" id="SSF140931">
    <property type="entry name" value="Fic-like"/>
    <property type="match status" value="1"/>
</dbReference>
<keyword evidence="2" id="KW-0067">ATP-binding</keyword>
<evidence type="ECO:0000313" key="5">
    <source>
        <dbReference type="EMBL" id="PYF43632.1"/>
    </source>
</evidence>
<dbReference type="Proteomes" id="UP000247715">
    <property type="component" value="Unassembled WGS sequence"/>
</dbReference>
<dbReference type="GO" id="GO:0005524">
    <property type="term" value="F:ATP binding"/>
    <property type="evidence" value="ECO:0007669"/>
    <property type="project" value="UniProtKB-KW"/>
</dbReference>
<name>A0A318U9T4_9BACT</name>
<gene>
    <name evidence="5" type="ORF">BCF88_10359</name>
</gene>
<feature type="site" description="Important for autoinhibition of adenylyltransferase activity" evidence="3">
    <location>
        <position position="62"/>
    </location>
</feature>
<dbReference type="InterPro" id="IPR003812">
    <property type="entry name" value="Fido"/>
</dbReference>
<dbReference type="EMBL" id="QKLP01000003">
    <property type="protein sequence ID" value="PYF43632.1"/>
    <property type="molecule type" value="Genomic_DNA"/>
</dbReference>
<organism evidence="5 6">
    <name type="scientific">Metamycoplasma alkalescens</name>
    <dbReference type="NCBI Taxonomy" id="45363"/>
    <lineage>
        <taxon>Bacteria</taxon>
        <taxon>Bacillati</taxon>
        <taxon>Mycoplasmatota</taxon>
        <taxon>Mycoplasmoidales</taxon>
        <taxon>Metamycoplasmataceae</taxon>
        <taxon>Metamycoplasma</taxon>
    </lineage>
</organism>
<feature type="binding site" evidence="2">
    <location>
        <begin position="239"/>
        <end position="240"/>
    </location>
    <ligand>
        <name>ATP</name>
        <dbReference type="ChEBI" id="CHEBI:30616"/>
    </ligand>
</feature>
<dbReference type="AlphaFoldDB" id="A0A318U9T4"/>
<dbReference type="Pfam" id="PF02661">
    <property type="entry name" value="Fic"/>
    <property type="match status" value="1"/>
</dbReference>
<dbReference type="PROSITE" id="PS51459">
    <property type="entry name" value="FIDO"/>
    <property type="match status" value="1"/>
</dbReference>
<evidence type="ECO:0000256" key="3">
    <source>
        <dbReference type="PIRSR" id="PIRSR640198-3"/>
    </source>
</evidence>
<comment type="caution">
    <text evidence="5">The sequence shown here is derived from an EMBL/GenBank/DDBJ whole genome shotgun (WGS) entry which is preliminary data.</text>
</comment>
<protein>
    <submittedName>
        <fullName evidence="5">Fic family protein</fullName>
    </submittedName>
</protein>
<sequence>MRNFDYSKINEIKWDSEILSLITAIYHYKGKTEFFIKQESKKLDQLVENTKNVSTMTSNEIEGIITTTQRFKKIMANKILPRNKNEKEIMGYKEILNIINDNFEDLPLSKNYILQMHKIMLKYTNNPLAGKIKNVQNYITINYADGNQEILFKPISPFETPIALEKICDEFNQAINNFLVEPLILIPIFIHDFLCIHPFNDGNGRISRLLTTLLLYKSGFFVSKYVSLESLIANTKIDYYQALQIAGINWHEEKEDVIPFIKYILGIILAGYKELKDKSFVIEEKLLAIDIVRKAISLKMGSFSKQDICELCPTLSLSSIERSLRNLVQLGEIKLKGIGKKIRYTKLK</sequence>
<feature type="domain" description="Fido" evidence="4">
    <location>
        <begin position="108"/>
        <end position="263"/>
    </location>
</feature>
<dbReference type="InterPro" id="IPR036597">
    <property type="entry name" value="Fido-like_dom_sf"/>
</dbReference>
<feature type="binding site" evidence="2">
    <location>
        <begin position="201"/>
        <end position="208"/>
    </location>
    <ligand>
        <name>ATP</name>
        <dbReference type="ChEBI" id="CHEBI:30616"/>
    </ligand>
</feature>
<evidence type="ECO:0000313" key="6">
    <source>
        <dbReference type="Proteomes" id="UP000247715"/>
    </source>
</evidence>
<evidence type="ECO:0000256" key="2">
    <source>
        <dbReference type="PIRSR" id="PIRSR640198-2"/>
    </source>
</evidence>
<evidence type="ECO:0000256" key="1">
    <source>
        <dbReference type="PIRSR" id="PIRSR640198-1"/>
    </source>
</evidence>
<proteinExistence type="predicted"/>
<evidence type="ECO:0000259" key="4">
    <source>
        <dbReference type="PROSITE" id="PS51459"/>
    </source>
</evidence>
<dbReference type="Gene3D" id="1.10.3290.10">
    <property type="entry name" value="Fido-like domain"/>
    <property type="match status" value="1"/>
</dbReference>
<reference evidence="5 6" key="1">
    <citation type="submission" date="2018-06" db="EMBL/GenBank/DDBJ databases">
        <title>Genomic Encyclopedia of Archaeal and Bacterial Type Strains, Phase II (KMG-II): from individual species to whole genera.</title>
        <authorList>
            <person name="Goeker M."/>
        </authorList>
    </citation>
    <scope>NUCLEOTIDE SEQUENCE [LARGE SCALE GENOMIC DNA]</scope>
    <source>
        <strain evidence="5 6">ATCC 29103</strain>
    </source>
</reference>
<accession>A0A318U9T4</accession>
<keyword evidence="2" id="KW-0547">Nucleotide-binding</keyword>
<dbReference type="InterPro" id="IPR040198">
    <property type="entry name" value="Fido_containing"/>
</dbReference>